<evidence type="ECO:0000259" key="1">
    <source>
        <dbReference type="Pfam" id="PF13358"/>
    </source>
</evidence>
<evidence type="ECO:0000313" key="3">
    <source>
        <dbReference type="Proteomes" id="UP001549921"/>
    </source>
</evidence>
<accession>A0ABD0SB31</accession>
<dbReference type="Pfam" id="PF13358">
    <property type="entry name" value="DDE_3"/>
    <property type="match status" value="1"/>
</dbReference>
<sequence>MDIDNKESESSYLAKISTMTGVSIRTLRTIKKEGSINQGEWNTPGKKRPRPSTVSKLDNFDVTAIRNKINEFYCVKKQVPTLRTLHAELKESIGFSGCCETLRKILHQNGFQFKRNKEERSILMENFEISGWRQRFLRSIHKKRQEGKLIVYLDETYVHQNYRPKKSWQGPSTSGVVEKISSGKRHIIVHAGSEQGFVPNSLLVFSTKSKAADYHDDMNSVNFLKWLREMLIPNLTEPSVIVMDNASYHVTQINKPPTMHSLKADIQKWLRENKIPYEECYKKEELMCLVEENRVGPVYAAEEILKQHGHEVLKLPPYHCDLNAIELIWSLAKRKIASRNLGLHGSETENLIRECFSMITPADWKKCTDHVINVEEKYKSKDNILDTELAPFIIQVRESDDESDDSLSGVEFLESDFDYDS</sequence>
<dbReference type="AlphaFoldDB" id="A0ABD0SB31"/>
<protein>
    <recommendedName>
        <fullName evidence="1">Tc1-like transposase DDE domain-containing protein</fullName>
    </recommendedName>
</protein>
<name>A0ABD0SB31_LOXSC</name>
<proteinExistence type="predicted"/>
<comment type="caution">
    <text evidence="2">The sequence shown here is derived from an EMBL/GenBank/DDBJ whole genome shotgun (WGS) entry which is preliminary data.</text>
</comment>
<dbReference type="Gene3D" id="3.30.420.10">
    <property type="entry name" value="Ribonuclease H-like superfamily/Ribonuclease H"/>
    <property type="match status" value="1"/>
</dbReference>
<evidence type="ECO:0000313" key="2">
    <source>
        <dbReference type="EMBL" id="KAL0810533.1"/>
    </source>
</evidence>
<dbReference type="PANTHER" id="PTHR33939">
    <property type="entry name" value="PROTEIN CBG22215"/>
    <property type="match status" value="1"/>
</dbReference>
<reference evidence="2 3" key="1">
    <citation type="submission" date="2024-06" db="EMBL/GenBank/DDBJ databases">
        <title>A chromosome-level genome assembly of beet webworm, Loxostege sticticalis.</title>
        <authorList>
            <person name="Zhang Y."/>
        </authorList>
    </citation>
    <scope>NUCLEOTIDE SEQUENCE [LARGE SCALE GENOMIC DNA]</scope>
    <source>
        <strain evidence="2">AQ028</strain>
        <tissue evidence="2">Male pupae</tissue>
    </source>
</reference>
<dbReference type="PANTHER" id="PTHR33939:SF1">
    <property type="entry name" value="DUF4371 DOMAIN-CONTAINING PROTEIN"/>
    <property type="match status" value="1"/>
</dbReference>
<dbReference type="InterPro" id="IPR038717">
    <property type="entry name" value="Tc1-like_DDE_dom"/>
</dbReference>
<dbReference type="InterPro" id="IPR036397">
    <property type="entry name" value="RNaseH_sf"/>
</dbReference>
<dbReference type="EMBL" id="JBEDNZ010000026">
    <property type="protein sequence ID" value="KAL0810533.1"/>
    <property type="molecule type" value="Genomic_DNA"/>
</dbReference>
<dbReference type="Proteomes" id="UP001549921">
    <property type="component" value="Unassembled WGS sequence"/>
</dbReference>
<gene>
    <name evidence="2" type="ORF">ABMA28_010654</name>
</gene>
<feature type="domain" description="Tc1-like transposase DDE" evidence="1">
    <location>
        <begin position="150"/>
        <end position="339"/>
    </location>
</feature>
<organism evidence="2 3">
    <name type="scientific">Loxostege sticticalis</name>
    <name type="common">Beet webworm moth</name>
    <dbReference type="NCBI Taxonomy" id="481309"/>
    <lineage>
        <taxon>Eukaryota</taxon>
        <taxon>Metazoa</taxon>
        <taxon>Ecdysozoa</taxon>
        <taxon>Arthropoda</taxon>
        <taxon>Hexapoda</taxon>
        <taxon>Insecta</taxon>
        <taxon>Pterygota</taxon>
        <taxon>Neoptera</taxon>
        <taxon>Endopterygota</taxon>
        <taxon>Lepidoptera</taxon>
        <taxon>Glossata</taxon>
        <taxon>Ditrysia</taxon>
        <taxon>Pyraloidea</taxon>
        <taxon>Crambidae</taxon>
        <taxon>Pyraustinae</taxon>
        <taxon>Loxostege</taxon>
    </lineage>
</organism>